<dbReference type="OrthoDB" id="8525418at2"/>
<keyword evidence="2" id="KW-0175">Coiled coil</keyword>
<dbReference type="Gene3D" id="1.20.5.110">
    <property type="match status" value="1"/>
</dbReference>
<dbReference type="PROSITE" id="PS50005">
    <property type="entry name" value="TPR"/>
    <property type="match status" value="1"/>
</dbReference>
<dbReference type="RefSeq" id="WP_011312716.1">
    <property type="nucleotide sequence ID" value="NC_007404.1"/>
</dbReference>
<feature type="repeat" description="TPR" evidence="3">
    <location>
        <begin position="181"/>
        <end position="214"/>
    </location>
</feature>
<keyword evidence="2" id="KW-0131">Cell cycle</keyword>
<proteinExistence type="inferred from homology"/>
<dbReference type="AlphaFoldDB" id="Q3SGT6"/>
<organism evidence="6 7">
    <name type="scientific">Thiobacillus denitrificans (strain ATCC 25259 / T1)</name>
    <dbReference type="NCBI Taxonomy" id="292415"/>
    <lineage>
        <taxon>Bacteria</taxon>
        <taxon>Pseudomonadati</taxon>
        <taxon>Pseudomonadota</taxon>
        <taxon>Betaproteobacteria</taxon>
        <taxon>Nitrosomonadales</taxon>
        <taxon>Thiobacillaceae</taxon>
        <taxon>Thiobacillus</taxon>
    </lineage>
</organism>
<accession>Q3SGT6</accession>
<sequence precursor="true">MATNKGRLRFSGVFLASAVALATPASAALFGDSELARQTQALQQRVEALDARLAKLETAMQQNSKLLDVQQEVERLKAEVARLRGQAEVQVHQLDTLAKRQSDLYADLDQRVGEMAKAAAPAAAASTAAPGDAASAAAPDAVSESRAYEAALGQFRQGKYEDAIASFKGFLKTYPASTLAANAQYWVGYAYYALKDYKAALAQQQKLVAAYPASPKVPDALLNMATSQIALDDMAGARKTLEQIVAKHPGTNAAALAERRLAVLK</sequence>
<dbReference type="GO" id="GO:0043093">
    <property type="term" value="P:FtsZ-dependent cytokinesis"/>
    <property type="evidence" value="ECO:0007669"/>
    <property type="project" value="UniProtKB-UniRule"/>
</dbReference>
<dbReference type="InterPro" id="IPR032519">
    <property type="entry name" value="YbgF_tri"/>
</dbReference>
<evidence type="ECO:0000259" key="4">
    <source>
        <dbReference type="Pfam" id="PF13525"/>
    </source>
</evidence>
<dbReference type="Gene3D" id="1.25.40.10">
    <property type="entry name" value="Tetratricopeptide repeat domain"/>
    <property type="match status" value="1"/>
</dbReference>
<comment type="subcellular location">
    <subcellularLocation>
        <location evidence="2">Periplasm</location>
    </subcellularLocation>
</comment>
<feature type="signal peptide" evidence="2">
    <location>
        <begin position="1"/>
        <end position="27"/>
    </location>
</feature>
<dbReference type="InterPro" id="IPR034706">
    <property type="entry name" value="CpoB"/>
</dbReference>
<dbReference type="Pfam" id="PF16331">
    <property type="entry name" value="TolA_bind_tri"/>
    <property type="match status" value="1"/>
</dbReference>
<evidence type="ECO:0000259" key="5">
    <source>
        <dbReference type="Pfam" id="PF16331"/>
    </source>
</evidence>
<feature type="coiled-coil region" evidence="2">
    <location>
        <begin position="39"/>
        <end position="93"/>
    </location>
</feature>
<keyword evidence="7" id="KW-1185">Reference proteome</keyword>
<feature type="chain" id="PRO_5009992553" description="Cell division coordinator CpoB" evidence="2">
    <location>
        <begin position="28"/>
        <end position="265"/>
    </location>
</feature>
<reference evidence="6 7" key="1">
    <citation type="journal article" date="2006" name="J. Bacteriol.">
        <title>The genome sequence of the obligately chemolithoautotrophic, facultatively anaerobic bacterium Thiobacillus denitrificans.</title>
        <authorList>
            <person name="Beller H.R."/>
            <person name="Chain P.S."/>
            <person name="Letain T.E."/>
            <person name="Chakicherla A."/>
            <person name="Larimer F.W."/>
            <person name="Richardson P.M."/>
            <person name="Coleman M.A."/>
            <person name="Wood A.P."/>
            <person name="Kelly D.P."/>
        </authorList>
    </citation>
    <scope>NUCLEOTIDE SEQUENCE [LARGE SCALE GENOMIC DNA]</scope>
    <source>
        <strain evidence="6 7">ATCC 25259</strain>
    </source>
</reference>
<keyword evidence="2" id="KW-0132">Cell division</keyword>
<evidence type="ECO:0000256" key="2">
    <source>
        <dbReference type="HAMAP-Rule" id="MF_02066"/>
    </source>
</evidence>
<dbReference type="InterPro" id="IPR011990">
    <property type="entry name" value="TPR-like_helical_dom_sf"/>
</dbReference>
<evidence type="ECO:0000256" key="1">
    <source>
        <dbReference type="ARBA" id="ARBA00022729"/>
    </source>
</evidence>
<dbReference type="NCBIfam" id="TIGR02795">
    <property type="entry name" value="tol_pal_ybgF"/>
    <property type="match status" value="1"/>
</dbReference>
<dbReference type="EMBL" id="CP000116">
    <property type="protein sequence ID" value="AAZ98157.1"/>
    <property type="molecule type" value="Genomic_DNA"/>
</dbReference>
<dbReference type="Proteomes" id="UP000008291">
    <property type="component" value="Chromosome"/>
</dbReference>
<name>Q3SGT6_THIDA</name>
<dbReference type="KEGG" id="tbd:Tbd_2204"/>
<feature type="domain" description="YbgF trimerisation" evidence="5">
    <location>
        <begin position="49"/>
        <end position="121"/>
    </location>
</feature>
<gene>
    <name evidence="2" type="primary">cpoB</name>
    <name evidence="6" type="ordered locus">Tbd_2204</name>
</gene>
<protein>
    <recommendedName>
        <fullName evidence="2">Cell division coordinator CpoB</fullName>
    </recommendedName>
</protein>
<evidence type="ECO:0000313" key="6">
    <source>
        <dbReference type="EMBL" id="AAZ98157.1"/>
    </source>
</evidence>
<dbReference type="GO" id="GO:0070206">
    <property type="term" value="P:protein trimerization"/>
    <property type="evidence" value="ECO:0007669"/>
    <property type="project" value="InterPro"/>
</dbReference>
<dbReference type="HOGENOM" id="CLU_044315_1_0_4"/>
<dbReference type="InterPro" id="IPR039565">
    <property type="entry name" value="BamD-like"/>
</dbReference>
<dbReference type="eggNOG" id="COG1729">
    <property type="taxonomic scope" value="Bacteria"/>
</dbReference>
<comment type="function">
    <text evidence="2">Mediates coordination of peptidoglycan synthesis and outer membrane constriction during cell division.</text>
</comment>
<keyword evidence="2" id="KW-0574">Periplasm</keyword>
<feature type="domain" description="Outer membrane lipoprotein BamD-like" evidence="4">
    <location>
        <begin position="142"/>
        <end position="264"/>
    </location>
</feature>
<dbReference type="HAMAP" id="MF_02066">
    <property type="entry name" value="CpoB"/>
    <property type="match status" value="1"/>
</dbReference>
<dbReference type="Pfam" id="PF13525">
    <property type="entry name" value="YfiO"/>
    <property type="match status" value="1"/>
</dbReference>
<evidence type="ECO:0000313" key="7">
    <source>
        <dbReference type="Proteomes" id="UP000008291"/>
    </source>
</evidence>
<keyword evidence="3" id="KW-0802">TPR repeat</keyword>
<dbReference type="SUPFAM" id="SSF48452">
    <property type="entry name" value="TPR-like"/>
    <property type="match status" value="1"/>
</dbReference>
<dbReference type="InterPro" id="IPR014162">
    <property type="entry name" value="CpoB_C"/>
</dbReference>
<keyword evidence="1 2" id="KW-0732">Signal</keyword>
<dbReference type="GO" id="GO:0030288">
    <property type="term" value="C:outer membrane-bounded periplasmic space"/>
    <property type="evidence" value="ECO:0007669"/>
    <property type="project" value="UniProtKB-UniRule"/>
</dbReference>
<dbReference type="InterPro" id="IPR019734">
    <property type="entry name" value="TPR_rpt"/>
</dbReference>
<comment type="similarity">
    <text evidence="2">Belongs to the CpoB family.</text>
</comment>
<dbReference type="STRING" id="292415.Tbd_2204"/>
<evidence type="ECO:0000256" key="3">
    <source>
        <dbReference type="PROSITE-ProRule" id="PRU00339"/>
    </source>
</evidence>